<organism evidence="6 7">
    <name type="scientific">Porites evermanni</name>
    <dbReference type="NCBI Taxonomy" id="104178"/>
    <lineage>
        <taxon>Eukaryota</taxon>
        <taxon>Metazoa</taxon>
        <taxon>Cnidaria</taxon>
        <taxon>Anthozoa</taxon>
        <taxon>Hexacorallia</taxon>
        <taxon>Scleractinia</taxon>
        <taxon>Fungiina</taxon>
        <taxon>Poritidae</taxon>
        <taxon>Porites</taxon>
    </lineage>
</organism>
<sequence>MKLLSLVLLIVAFKCSLANFASSNSCQPLNRTLFGSCIDAGYNVSEFKTSTPQSQQLAILIQAAQSKLKNCSFSNQFSNLMTCSIFLPGSKCPSARLPCKDACRSFVSDCQDGSSDIEGLLTLFNGLCHLLPTDQCLSTSIAHSNTTTADNVTCHELNIRQCEDAGYSHTSVSSAYQKILETSDVFNNSKDNSTLRKIICMEVAPPCDNKSNNTLLVPCKTTCEAAFNESQPQFKEIFKSSDYCSAFPKTDRVDGQDYCVLQEWPNTGYWPSDLWKRVSTAHGLANSPSPPTIKLSENNGTSLSTNRSSENFTSTVPTTKASTNVSTPASTTQASVSGTTAVTTAKPSQSLAPTTHTSKPADNTTMTTTQTAKPVTTSMPTTQASKPVNTSMPTTQTAKPANTSMPTTQASKPVNTSMPTTQTTKPVNTSMPTTQASKPVNTI</sequence>
<name>A0ABN8R9Q3_9CNID</name>
<keyword evidence="4" id="KW-0732">Signal</keyword>
<evidence type="ECO:0000256" key="2">
    <source>
        <dbReference type="PROSITE-ProRule" id="PRU00090"/>
    </source>
</evidence>
<dbReference type="Proteomes" id="UP001159427">
    <property type="component" value="Unassembled WGS sequence"/>
</dbReference>
<evidence type="ECO:0000256" key="1">
    <source>
        <dbReference type="ARBA" id="ARBA00023157"/>
    </source>
</evidence>
<evidence type="ECO:0000256" key="3">
    <source>
        <dbReference type="SAM" id="MobiDB-lite"/>
    </source>
</evidence>
<keyword evidence="1" id="KW-1015">Disulfide bond</keyword>
<evidence type="ECO:0000256" key="4">
    <source>
        <dbReference type="SAM" id="SignalP"/>
    </source>
</evidence>
<dbReference type="InterPro" id="IPR036790">
    <property type="entry name" value="Frizzled_dom_sf"/>
</dbReference>
<gene>
    <name evidence="6" type="ORF">PEVE_00010448</name>
</gene>
<dbReference type="SUPFAM" id="SSF63501">
    <property type="entry name" value="Frizzled cysteine-rich domain"/>
    <property type="match status" value="1"/>
</dbReference>
<feature type="compositionally biased region" description="Low complexity" evidence="3">
    <location>
        <begin position="329"/>
        <end position="345"/>
    </location>
</feature>
<feature type="signal peptide" evidence="4">
    <location>
        <begin position="1"/>
        <end position="18"/>
    </location>
</feature>
<feature type="chain" id="PRO_5046496868" description="FZ domain-containing protein" evidence="4">
    <location>
        <begin position="19"/>
        <end position="443"/>
    </location>
</feature>
<feature type="compositionally biased region" description="Polar residues" evidence="3">
    <location>
        <begin position="346"/>
        <end position="363"/>
    </location>
</feature>
<evidence type="ECO:0000313" key="6">
    <source>
        <dbReference type="EMBL" id="CAH3176036.1"/>
    </source>
</evidence>
<evidence type="ECO:0000259" key="5">
    <source>
        <dbReference type="PROSITE" id="PS50038"/>
    </source>
</evidence>
<accession>A0ABN8R9Q3</accession>
<proteinExistence type="predicted"/>
<keyword evidence="7" id="KW-1185">Reference proteome</keyword>
<dbReference type="PROSITE" id="PS50038">
    <property type="entry name" value="FZ"/>
    <property type="match status" value="1"/>
</dbReference>
<feature type="compositionally biased region" description="Polar residues" evidence="3">
    <location>
        <begin position="378"/>
        <end position="443"/>
    </location>
</feature>
<evidence type="ECO:0000313" key="7">
    <source>
        <dbReference type="Proteomes" id="UP001159427"/>
    </source>
</evidence>
<feature type="domain" description="FZ" evidence="5">
    <location>
        <begin position="123"/>
        <end position="262"/>
    </location>
</feature>
<feature type="compositionally biased region" description="Low complexity" evidence="3">
    <location>
        <begin position="364"/>
        <end position="377"/>
    </location>
</feature>
<dbReference type="InterPro" id="IPR020067">
    <property type="entry name" value="Frizzled_dom"/>
</dbReference>
<dbReference type="Gene3D" id="1.10.2000.10">
    <property type="entry name" value="Frizzled cysteine-rich domain"/>
    <property type="match status" value="2"/>
</dbReference>
<comment type="caution">
    <text evidence="6">The sequence shown here is derived from an EMBL/GenBank/DDBJ whole genome shotgun (WGS) entry which is preliminary data.</text>
</comment>
<protein>
    <recommendedName>
        <fullName evidence="5">FZ domain-containing protein</fullName>
    </recommendedName>
</protein>
<reference evidence="6 7" key="1">
    <citation type="submission" date="2022-05" db="EMBL/GenBank/DDBJ databases">
        <authorList>
            <consortium name="Genoscope - CEA"/>
            <person name="William W."/>
        </authorList>
    </citation>
    <scope>NUCLEOTIDE SEQUENCE [LARGE SCALE GENOMIC DNA]</scope>
</reference>
<feature type="region of interest" description="Disordered" evidence="3">
    <location>
        <begin position="283"/>
        <end position="443"/>
    </location>
</feature>
<feature type="compositionally biased region" description="Polar residues" evidence="3">
    <location>
        <begin position="295"/>
        <end position="328"/>
    </location>
</feature>
<comment type="caution">
    <text evidence="2">Lacks conserved residue(s) required for the propagation of feature annotation.</text>
</comment>
<dbReference type="EMBL" id="CALNXI010001736">
    <property type="protein sequence ID" value="CAH3176036.1"/>
    <property type="molecule type" value="Genomic_DNA"/>
</dbReference>